<dbReference type="AlphaFoldDB" id="A0A812VJK7"/>
<evidence type="ECO:0000313" key="2">
    <source>
        <dbReference type="EMBL" id="CAE7636180.1"/>
    </source>
</evidence>
<dbReference type="OrthoDB" id="41532at2759"/>
<feature type="domain" description="N-acetyltransferase" evidence="1">
    <location>
        <begin position="7"/>
        <end position="105"/>
    </location>
</feature>
<dbReference type="CDD" id="cd04301">
    <property type="entry name" value="NAT_SF"/>
    <property type="match status" value="1"/>
</dbReference>
<protein>
    <recommendedName>
        <fullName evidence="1">N-acetyltransferase domain-containing protein</fullName>
    </recommendedName>
</protein>
<dbReference type="InterPro" id="IPR016181">
    <property type="entry name" value="Acyl_CoA_acyltransferase"/>
</dbReference>
<organism evidence="2 3">
    <name type="scientific">Symbiodinium pilosum</name>
    <name type="common">Dinoflagellate</name>
    <dbReference type="NCBI Taxonomy" id="2952"/>
    <lineage>
        <taxon>Eukaryota</taxon>
        <taxon>Sar</taxon>
        <taxon>Alveolata</taxon>
        <taxon>Dinophyceae</taxon>
        <taxon>Suessiales</taxon>
        <taxon>Symbiodiniaceae</taxon>
        <taxon>Symbiodinium</taxon>
    </lineage>
</organism>
<dbReference type="Pfam" id="PF00583">
    <property type="entry name" value="Acetyltransf_1"/>
    <property type="match status" value="1"/>
</dbReference>
<dbReference type="GO" id="GO:0016747">
    <property type="term" value="F:acyltransferase activity, transferring groups other than amino-acyl groups"/>
    <property type="evidence" value="ECO:0007669"/>
    <property type="project" value="InterPro"/>
</dbReference>
<gene>
    <name evidence="2" type="ORF">SPIL2461_LOCUS16774</name>
</gene>
<keyword evidence="3" id="KW-1185">Reference proteome</keyword>
<evidence type="ECO:0000259" key="1">
    <source>
        <dbReference type="PROSITE" id="PS51186"/>
    </source>
</evidence>
<reference evidence="2" key="1">
    <citation type="submission" date="2021-02" db="EMBL/GenBank/DDBJ databases">
        <authorList>
            <person name="Dougan E. K."/>
            <person name="Rhodes N."/>
            <person name="Thang M."/>
            <person name="Chan C."/>
        </authorList>
    </citation>
    <scope>NUCLEOTIDE SEQUENCE</scope>
</reference>
<dbReference type="SUPFAM" id="SSF55729">
    <property type="entry name" value="Acyl-CoA N-acyltransferases (Nat)"/>
    <property type="match status" value="1"/>
</dbReference>
<sequence>MDQQSDFRIVEFTPKYSEAFKRLNVEWITQHWELEAADEKTLDRPTEHVIDKGGAILIALHQNNPVGSVALIPYDNSTLELAKMAVSPEIQGKGIGLMLGEAALE</sequence>
<proteinExistence type="predicted"/>
<dbReference type="EMBL" id="CAJNIZ010042748">
    <property type="protein sequence ID" value="CAE7636180.1"/>
    <property type="molecule type" value="Genomic_DNA"/>
</dbReference>
<comment type="caution">
    <text evidence="2">The sequence shown here is derived from an EMBL/GenBank/DDBJ whole genome shotgun (WGS) entry which is preliminary data.</text>
</comment>
<evidence type="ECO:0000313" key="3">
    <source>
        <dbReference type="Proteomes" id="UP000649617"/>
    </source>
</evidence>
<dbReference type="Gene3D" id="3.40.630.30">
    <property type="match status" value="1"/>
</dbReference>
<accession>A0A812VJK7</accession>
<feature type="non-terminal residue" evidence="2">
    <location>
        <position position="105"/>
    </location>
</feature>
<name>A0A812VJK7_SYMPI</name>
<dbReference type="Proteomes" id="UP000649617">
    <property type="component" value="Unassembled WGS sequence"/>
</dbReference>
<dbReference type="PROSITE" id="PS51186">
    <property type="entry name" value="GNAT"/>
    <property type="match status" value="1"/>
</dbReference>
<dbReference type="InterPro" id="IPR000182">
    <property type="entry name" value="GNAT_dom"/>
</dbReference>